<feature type="compositionally biased region" description="Polar residues" evidence="1">
    <location>
        <begin position="251"/>
        <end position="278"/>
    </location>
</feature>
<reference evidence="2 3" key="1">
    <citation type="journal article" date="2013" name="BMC Genomics">
        <title>The miniature genome of a carnivorous plant Genlisea aurea contains a low number of genes and short non-coding sequences.</title>
        <authorList>
            <person name="Leushkin E.V."/>
            <person name="Sutormin R.A."/>
            <person name="Nabieva E.R."/>
            <person name="Penin A.A."/>
            <person name="Kondrashov A.S."/>
            <person name="Logacheva M.D."/>
        </authorList>
    </citation>
    <scope>NUCLEOTIDE SEQUENCE [LARGE SCALE GENOMIC DNA]</scope>
</reference>
<accession>S8DDU2</accession>
<organism evidence="2 3">
    <name type="scientific">Genlisea aurea</name>
    <dbReference type="NCBI Taxonomy" id="192259"/>
    <lineage>
        <taxon>Eukaryota</taxon>
        <taxon>Viridiplantae</taxon>
        <taxon>Streptophyta</taxon>
        <taxon>Embryophyta</taxon>
        <taxon>Tracheophyta</taxon>
        <taxon>Spermatophyta</taxon>
        <taxon>Magnoliopsida</taxon>
        <taxon>eudicotyledons</taxon>
        <taxon>Gunneridae</taxon>
        <taxon>Pentapetalae</taxon>
        <taxon>asterids</taxon>
        <taxon>lamiids</taxon>
        <taxon>Lamiales</taxon>
        <taxon>Lentibulariaceae</taxon>
        <taxon>Genlisea</taxon>
    </lineage>
</organism>
<proteinExistence type="predicted"/>
<evidence type="ECO:0000313" key="2">
    <source>
        <dbReference type="EMBL" id="EPS57542.1"/>
    </source>
</evidence>
<dbReference type="Proteomes" id="UP000015453">
    <property type="component" value="Unassembled WGS sequence"/>
</dbReference>
<dbReference type="EMBL" id="AUSU01010117">
    <property type="protein sequence ID" value="EPS57542.1"/>
    <property type="molecule type" value="Genomic_DNA"/>
</dbReference>
<sequence length="310" mass="33898">MYGGQGSPSRGRTNQMPRGIKIKHVVEAILLLSVCTMFLYQVQDSDSHGRSHFSSGKPRATEKLQSDNGDNVELGRKGLRPRADPLDQDVKQIEETDIMPEKVDRFGIEENLGTEQGKDDNENKEIKEFDDDADDLRDVAEVQQLFNDEFQDDEKNNYKEEQENDDGEGNTFEIAEYSMESASPAPSPMLIAASRGVVVNTFFEYSDTNLAPSSSIYGDIEAAMKSFFGGSSDGIAPTAAAPGLKISKISAPSESHSQDTNSFIDSSGNNAATNSFSKNKAYRGDISESAESPTEAKKIHAFVRPGLESD</sequence>
<feature type="region of interest" description="Disordered" evidence="1">
    <location>
        <begin position="251"/>
        <end position="310"/>
    </location>
</feature>
<evidence type="ECO:0000256" key="1">
    <source>
        <dbReference type="SAM" id="MobiDB-lite"/>
    </source>
</evidence>
<evidence type="ECO:0000313" key="3">
    <source>
        <dbReference type="Proteomes" id="UP000015453"/>
    </source>
</evidence>
<feature type="region of interest" description="Disordered" evidence="1">
    <location>
        <begin position="46"/>
        <end position="85"/>
    </location>
</feature>
<gene>
    <name evidence="2" type="ORF">M569_17275</name>
</gene>
<dbReference type="PANTHER" id="PTHR33700:SF30">
    <property type="entry name" value="PROTEIN, PUTATIVE-RELATED"/>
    <property type="match status" value="1"/>
</dbReference>
<dbReference type="AlphaFoldDB" id="S8DDU2"/>
<protein>
    <submittedName>
        <fullName evidence="2">Uncharacterized protein</fullName>
    </submittedName>
</protein>
<feature type="region of interest" description="Disordered" evidence="1">
    <location>
        <begin position="146"/>
        <end position="168"/>
    </location>
</feature>
<comment type="caution">
    <text evidence="2">The sequence shown here is derived from an EMBL/GenBank/DDBJ whole genome shotgun (WGS) entry which is preliminary data.</text>
</comment>
<keyword evidence="3" id="KW-1185">Reference proteome</keyword>
<feature type="compositionally biased region" description="Basic and acidic residues" evidence="1">
    <location>
        <begin position="73"/>
        <end position="85"/>
    </location>
</feature>
<name>S8DDU2_9LAMI</name>
<dbReference type="OrthoDB" id="1928179at2759"/>
<dbReference type="PANTHER" id="PTHR33700">
    <property type="entry name" value="MYB-LIKE PROTEIN X"/>
    <property type="match status" value="1"/>
</dbReference>